<evidence type="ECO:0000313" key="12">
    <source>
        <dbReference type="Proteomes" id="UP000053477"/>
    </source>
</evidence>
<comment type="cofactor">
    <cofactor evidence="1">
        <name>Zn(2+)</name>
        <dbReference type="ChEBI" id="CHEBI:29105"/>
    </cofactor>
</comment>
<protein>
    <recommendedName>
        <fullName evidence="9">Peptide hydrolase</fullName>
        <ecNumber evidence="9">3.4.-.-</ecNumber>
    </recommendedName>
</protein>
<dbReference type="STRING" id="27342.A0A0H2RMK8"/>
<dbReference type="GO" id="GO:0004177">
    <property type="term" value="F:aminopeptidase activity"/>
    <property type="evidence" value="ECO:0007669"/>
    <property type="project" value="UniProtKB-KW"/>
</dbReference>
<keyword evidence="2" id="KW-0031">Aminopeptidase</keyword>
<evidence type="ECO:0000256" key="7">
    <source>
        <dbReference type="ARBA" id="ARBA00022833"/>
    </source>
</evidence>
<evidence type="ECO:0000259" key="10">
    <source>
        <dbReference type="Pfam" id="PF04389"/>
    </source>
</evidence>
<evidence type="ECO:0000313" key="11">
    <source>
        <dbReference type="EMBL" id="KLO12837.1"/>
    </source>
</evidence>
<evidence type="ECO:0000256" key="8">
    <source>
        <dbReference type="ARBA" id="ARBA00043962"/>
    </source>
</evidence>
<dbReference type="PANTHER" id="PTHR12147">
    <property type="entry name" value="METALLOPEPTIDASE M28 FAMILY MEMBER"/>
    <property type="match status" value="1"/>
</dbReference>
<gene>
    <name evidence="11" type="ORF">SCHPADRAFT_904778</name>
</gene>
<dbReference type="InParanoid" id="A0A0H2RMK8"/>
<dbReference type="OrthoDB" id="2214at2759"/>
<dbReference type="FunFam" id="3.40.630.10:FF:000042">
    <property type="entry name" value="Peptide hydrolase"/>
    <property type="match status" value="1"/>
</dbReference>
<dbReference type="Pfam" id="PF04389">
    <property type="entry name" value="Peptidase_M28"/>
    <property type="match status" value="1"/>
</dbReference>
<sequence>MKVSSVAVFQLAILAGTFASVITTNDDQLFAEYRNHPGFNLDLNELRLVQTSTADRPVWMTELQKIQTKAQGINVMDITETPDLGSFALLRSSNKLSYPAPNATKVVKHVIKNLTTDGMRANLKEFTGFTTRYYRSDSGKQSQHWLLSKIAEITAAEAAANVRDLISISEFPHPWGQNSIILKIKGTDSLEEASIIVGAHQDSANSWPFLPAPGADDDGSGTMSILEAYRGLISAGFVPRRTVEFHWYAAEEGGLLGSQAVAQDYAKKGANVLAMSQFDMTAWVKRGTKEAVGIITDFTDNELTNFNKKLVDKYLSIPYVETKCGYACSDHASWSKAGYQSSFTIESAFEDSNQLIHSTRDRIDASDEFSFDHMLEFSKLAVAYAIELGGWDTDFL</sequence>
<dbReference type="PANTHER" id="PTHR12147:SF56">
    <property type="entry name" value="AMINOPEPTIDASE YDR415C-RELATED"/>
    <property type="match status" value="1"/>
</dbReference>
<dbReference type="SUPFAM" id="SSF53187">
    <property type="entry name" value="Zn-dependent exopeptidases"/>
    <property type="match status" value="1"/>
</dbReference>
<feature type="chain" id="PRO_5005118475" description="Peptide hydrolase" evidence="9">
    <location>
        <begin position="20"/>
        <end position="396"/>
    </location>
</feature>
<dbReference type="EMBL" id="KQ085970">
    <property type="protein sequence ID" value="KLO12837.1"/>
    <property type="molecule type" value="Genomic_DNA"/>
</dbReference>
<dbReference type="EC" id="3.4.-.-" evidence="9"/>
<evidence type="ECO:0000256" key="9">
    <source>
        <dbReference type="RuleBase" id="RU361240"/>
    </source>
</evidence>
<feature type="signal peptide" evidence="9">
    <location>
        <begin position="1"/>
        <end position="19"/>
    </location>
</feature>
<keyword evidence="12" id="KW-1185">Reference proteome</keyword>
<keyword evidence="6 9" id="KW-0378">Hydrolase</keyword>
<evidence type="ECO:0000256" key="4">
    <source>
        <dbReference type="ARBA" id="ARBA00022723"/>
    </source>
</evidence>
<evidence type="ECO:0000256" key="2">
    <source>
        <dbReference type="ARBA" id="ARBA00022438"/>
    </source>
</evidence>
<organism evidence="11 12">
    <name type="scientific">Schizopora paradoxa</name>
    <dbReference type="NCBI Taxonomy" id="27342"/>
    <lineage>
        <taxon>Eukaryota</taxon>
        <taxon>Fungi</taxon>
        <taxon>Dikarya</taxon>
        <taxon>Basidiomycota</taxon>
        <taxon>Agaricomycotina</taxon>
        <taxon>Agaricomycetes</taxon>
        <taxon>Hymenochaetales</taxon>
        <taxon>Schizoporaceae</taxon>
        <taxon>Schizopora</taxon>
    </lineage>
</organism>
<keyword evidence="5 9" id="KW-0732">Signal</keyword>
<evidence type="ECO:0000256" key="1">
    <source>
        <dbReference type="ARBA" id="ARBA00001947"/>
    </source>
</evidence>
<dbReference type="CDD" id="cd03879">
    <property type="entry name" value="M28_AAP"/>
    <property type="match status" value="1"/>
</dbReference>
<reference evidence="11 12" key="1">
    <citation type="submission" date="2015-04" db="EMBL/GenBank/DDBJ databases">
        <title>Complete genome sequence of Schizopora paradoxa KUC8140, a cosmopolitan wood degrader in East Asia.</title>
        <authorList>
            <consortium name="DOE Joint Genome Institute"/>
            <person name="Min B."/>
            <person name="Park H."/>
            <person name="Jang Y."/>
            <person name="Kim J.-J."/>
            <person name="Kim K.H."/>
            <person name="Pangilinan J."/>
            <person name="Lipzen A."/>
            <person name="Riley R."/>
            <person name="Grigoriev I.V."/>
            <person name="Spatafora J.W."/>
            <person name="Choi I.-G."/>
        </authorList>
    </citation>
    <scope>NUCLEOTIDE SEQUENCE [LARGE SCALE GENOMIC DNA]</scope>
    <source>
        <strain evidence="11 12">KUC8140</strain>
    </source>
</reference>
<dbReference type="GO" id="GO:0046872">
    <property type="term" value="F:metal ion binding"/>
    <property type="evidence" value="ECO:0007669"/>
    <property type="project" value="UniProtKB-KW"/>
</dbReference>
<dbReference type="AlphaFoldDB" id="A0A0H2RMK8"/>
<dbReference type="Gene3D" id="3.40.630.10">
    <property type="entry name" value="Zn peptidases"/>
    <property type="match status" value="1"/>
</dbReference>
<evidence type="ECO:0000256" key="5">
    <source>
        <dbReference type="ARBA" id="ARBA00022729"/>
    </source>
</evidence>
<evidence type="ECO:0000256" key="6">
    <source>
        <dbReference type="ARBA" id="ARBA00022801"/>
    </source>
</evidence>
<keyword evidence="4 9" id="KW-0479">Metal-binding</keyword>
<keyword evidence="7 9" id="KW-0862">Zinc</keyword>
<dbReference type="GO" id="GO:0006508">
    <property type="term" value="P:proteolysis"/>
    <property type="evidence" value="ECO:0007669"/>
    <property type="project" value="UniProtKB-KW"/>
</dbReference>
<dbReference type="InterPro" id="IPR045175">
    <property type="entry name" value="M28_fam"/>
</dbReference>
<name>A0A0H2RMK8_9AGAM</name>
<dbReference type="InterPro" id="IPR007484">
    <property type="entry name" value="Peptidase_M28"/>
</dbReference>
<comment type="similarity">
    <text evidence="8">Belongs to the peptidase M28 family. M28E subfamily.</text>
</comment>
<proteinExistence type="inferred from homology"/>
<dbReference type="Proteomes" id="UP000053477">
    <property type="component" value="Unassembled WGS sequence"/>
</dbReference>
<feature type="domain" description="Peptidase M28" evidence="10">
    <location>
        <begin position="180"/>
        <end position="376"/>
    </location>
</feature>
<keyword evidence="3 9" id="KW-0645">Protease</keyword>
<evidence type="ECO:0000256" key="3">
    <source>
        <dbReference type="ARBA" id="ARBA00022670"/>
    </source>
</evidence>
<accession>A0A0H2RMK8</accession>
<dbReference type="GO" id="GO:0008235">
    <property type="term" value="F:metalloexopeptidase activity"/>
    <property type="evidence" value="ECO:0007669"/>
    <property type="project" value="InterPro"/>
</dbReference>